<reference evidence="6" key="1">
    <citation type="submission" date="2017-12" db="EMBL/GenBank/DDBJ databases">
        <title>Draft genome sequence of Telmatospirillum siberiense 26-4b1T, an acidotolerant peatland alphaproteobacterium potentially involved in sulfur cycling.</title>
        <authorList>
            <person name="Hausmann B."/>
            <person name="Pjevac P."/>
            <person name="Schreck K."/>
            <person name="Herbold C.W."/>
            <person name="Daims H."/>
            <person name="Wagner M."/>
            <person name="Pester M."/>
            <person name="Loy A."/>
        </authorList>
    </citation>
    <scope>NUCLEOTIDE SEQUENCE [LARGE SCALE GENOMIC DNA]</scope>
    <source>
        <strain evidence="6">26-4b1</strain>
    </source>
</reference>
<dbReference type="SUPFAM" id="SSF52540">
    <property type="entry name" value="P-loop containing nucleoside triphosphate hydrolases"/>
    <property type="match status" value="1"/>
</dbReference>
<evidence type="ECO:0000313" key="6">
    <source>
        <dbReference type="Proteomes" id="UP000233293"/>
    </source>
</evidence>
<evidence type="ECO:0000256" key="3">
    <source>
        <dbReference type="ARBA" id="ARBA00022840"/>
    </source>
</evidence>
<evidence type="ECO:0000256" key="2">
    <source>
        <dbReference type="ARBA" id="ARBA00022741"/>
    </source>
</evidence>
<dbReference type="AlphaFoldDB" id="A0A2N3Q0V2"/>
<comment type="similarity">
    <text evidence="1">Belongs to the GSP E family.</text>
</comment>
<keyword evidence="2" id="KW-0547">Nucleotide-binding</keyword>
<keyword evidence="3" id="KW-0067">ATP-binding</keyword>
<dbReference type="GO" id="GO:0016887">
    <property type="term" value="F:ATP hydrolysis activity"/>
    <property type="evidence" value="ECO:0007669"/>
    <property type="project" value="TreeGrafter"/>
</dbReference>
<evidence type="ECO:0000256" key="1">
    <source>
        <dbReference type="ARBA" id="ARBA00006611"/>
    </source>
</evidence>
<proteinExistence type="inferred from homology"/>
<dbReference type="Proteomes" id="UP000233293">
    <property type="component" value="Unassembled WGS sequence"/>
</dbReference>
<dbReference type="GO" id="GO:0005886">
    <property type="term" value="C:plasma membrane"/>
    <property type="evidence" value="ECO:0007669"/>
    <property type="project" value="TreeGrafter"/>
</dbReference>
<comment type="caution">
    <text evidence="5">The sequence shown here is derived from an EMBL/GenBank/DDBJ whole genome shotgun (WGS) entry which is preliminary data.</text>
</comment>
<dbReference type="Gene3D" id="3.40.50.300">
    <property type="entry name" value="P-loop containing nucleotide triphosphate hydrolases"/>
    <property type="match status" value="1"/>
</dbReference>
<dbReference type="Pfam" id="PF00437">
    <property type="entry name" value="T2SSE"/>
    <property type="match status" value="1"/>
</dbReference>
<dbReference type="InterPro" id="IPR001482">
    <property type="entry name" value="T2SS/T4SS_dom"/>
</dbReference>
<dbReference type="InterPro" id="IPR027417">
    <property type="entry name" value="P-loop_NTPase"/>
</dbReference>
<evidence type="ECO:0000313" key="5">
    <source>
        <dbReference type="EMBL" id="PKU26289.1"/>
    </source>
</evidence>
<organism evidence="5 6">
    <name type="scientific">Telmatospirillum siberiense</name>
    <dbReference type="NCBI Taxonomy" id="382514"/>
    <lineage>
        <taxon>Bacteria</taxon>
        <taxon>Pseudomonadati</taxon>
        <taxon>Pseudomonadota</taxon>
        <taxon>Alphaproteobacteria</taxon>
        <taxon>Rhodospirillales</taxon>
        <taxon>Rhodospirillaceae</taxon>
        <taxon>Telmatospirillum</taxon>
    </lineage>
</organism>
<dbReference type="GO" id="GO:0005524">
    <property type="term" value="F:ATP binding"/>
    <property type="evidence" value="ECO:0007669"/>
    <property type="project" value="UniProtKB-KW"/>
</dbReference>
<dbReference type="PANTHER" id="PTHR30258:SF3">
    <property type="entry name" value="SLL1921 PROTEIN"/>
    <property type="match status" value="1"/>
</dbReference>
<sequence length="338" mass="36059">MDVRSESGFNPAGSQGRPTLATLDFADLYVNAAGSGYLRNGASTTLSVVPPSLNEALLGLVRSLTQRAAARPDRREFSISHDGATYRVALLDAIDGLWFVLRRGPAHVPMIRELGIHPRVAAELIELGRANNHGMVIVAGKTGDGKTTTACALLAAWLEYFGGVAVTIEDPPEFPLHGVKRSGEGYCFQRDVQESGFGEALGATMRYAPRFILLGEIRSEAAAREALRASINGHLVVTTLHAGSIEEAVQRLLDLAADGDGRAAVQATLAAGLSGVIHQRLQGDGGARRLEMKFLFPRPSLADPARAIIRAGRIEQLGTEIESQLNRILNGVGRGWPS</sequence>
<dbReference type="PANTHER" id="PTHR30258">
    <property type="entry name" value="TYPE II SECRETION SYSTEM PROTEIN GSPE-RELATED"/>
    <property type="match status" value="1"/>
</dbReference>
<accession>A0A2N3Q0V2</accession>
<protein>
    <submittedName>
        <fullName evidence="5">Secretion system protein E</fullName>
    </submittedName>
</protein>
<name>A0A2N3Q0V2_9PROT</name>
<gene>
    <name evidence="5" type="ORF">CWS72_00060</name>
</gene>
<evidence type="ECO:0000259" key="4">
    <source>
        <dbReference type="Pfam" id="PF00437"/>
    </source>
</evidence>
<feature type="domain" description="Bacterial type II secretion system protein E" evidence="4">
    <location>
        <begin position="79"/>
        <end position="281"/>
    </location>
</feature>
<dbReference type="EMBL" id="PIUM01000001">
    <property type="protein sequence ID" value="PKU26289.1"/>
    <property type="molecule type" value="Genomic_DNA"/>
</dbReference>
<keyword evidence="6" id="KW-1185">Reference proteome</keyword>